<keyword evidence="3" id="KW-1185">Reference proteome</keyword>
<gene>
    <name evidence="2" type="ORF">C8E99_1014</name>
</gene>
<feature type="transmembrane region" description="Helical" evidence="1">
    <location>
        <begin position="17"/>
        <end position="35"/>
    </location>
</feature>
<accession>A0A3D9LBH1</accession>
<dbReference type="AlphaFoldDB" id="A0A3D9LBH1"/>
<dbReference type="EMBL" id="QREH01000001">
    <property type="protein sequence ID" value="REE03210.1"/>
    <property type="molecule type" value="Genomic_DNA"/>
</dbReference>
<feature type="transmembrane region" description="Helical" evidence="1">
    <location>
        <begin position="47"/>
        <end position="65"/>
    </location>
</feature>
<protein>
    <submittedName>
        <fullName evidence="2">Uncharacterized protein</fullName>
    </submittedName>
</protein>
<dbReference type="RefSeq" id="WP_115931364.1">
    <property type="nucleotide sequence ID" value="NZ_QREH01000001.1"/>
</dbReference>
<reference evidence="2 3" key="1">
    <citation type="submission" date="2018-07" db="EMBL/GenBank/DDBJ databases">
        <title>Sequencing the genomes of 1000 actinobacteria strains.</title>
        <authorList>
            <person name="Klenk H.-P."/>
        </authorList>
    </citation>
    <scope>NUCLEOTIDE SEQUENCE [LARGE SCALE GENOMIC DNA]</scope>
    <source>
        <strain evidence="2 3">DSM 14442</strain>
    </source>
</reference>
<dbReference type="Proteomes" id="UP000256727">
    <property type="component" value="Unassembled WGS sequence"/>
</dbReference>
<sequence>MAPEGEQDQRRDSVPPTAVRLLPVLIVTFALNVLIDQSTEWPMLLRWGIALAGGIAAQFVVVRLWSSRQR</sequence>
<organism evidence="2 3">
    <name type="scientific">Citricoccus muralis</name>
    <dbReference type="NCBI Taxonomy" id="169134"/>
    <lineage>
        <taxon>Bacteria</taxon>
        <taxon>Bacillati</taxon>
        <taxon>Actinomycetota</taxon>
        <taxon>Actinomycetes</taxon>
        <taxon>Micrococcales</taxon>
        <taxon>Micrococcaceae</taxon>
        <taxon>Citricoccus</taxon>
    </lineage>
</organism>
<dbReference type="OrthoDB" id="4954543at2"/>
<keyword evidence="1" id="KW-0812">Transmembrane</keyword>
<comment type="caution">
    <text evidence="2">The sequence shown here is derived from an EMBL/GenBank/DDBJ whole genome shotgun (WGS) entry which is preliminary data.</text>
</comment>
<evidence type="ECO:0000313" key="2">
    <source>
        <dbReference type="EMBL" id="REE03210.1"/>
    </source>
</evidence>
<keyword evidence="1" id="KW-1133">Transmembrane helix</keyword>
<name>A0A3D9LBH1_9MICC</name>
<proteinExistence type="predicted"/>
<keyword evidence="1" id="KW-0472">Membrane</keyword>
<evidence type="ECO:0000313" key="3">
    <source>
        <dbReference type="Proteomes" id="UP000256727"/>
    </source>
</evidence>
<evidence type="ECO:0000256" key="1">
    <source>
        <dbReference type="SAM" id="Phobius"/>
    </source>
</evidence>